<dbReference type="InterPro" id="IPR036097">
    <property type="entry name" value="HisK_dim/P_sf"/>
</dbReference>
<name>A0A937D852_9BURK</name>
<evidence type="ECO:0000313" key="7">
    <source>
        <dbReference type="EMBL" id="MBL0421686.1"/>
    </source>
</evidence>
<keyword evidence="8" id="KW-1185">Reference proteome</keyword>
<dbReference type="EMBL" id="JAEQNA010000005">
    <property type="protein sequence ID" value="MBL0421686.1"/>
    <property type="molecule type" value="Genomic_DNA"/>
</dbReference>
<dbReference type="InterPro" id="IPR003594">
    <property type="entry name" value="HATPase_dom"/>
</dbReference>
<dbReference type="GO" id="GO:0005886">
    <property type="term" value="C:plasma membrane"/>
    <property type="evidence" value="ECO:0007669"/>
    <property type="project" value="TreeGrafter"/>
</dbReference>
<sequence length="265" mass="28831">MPPLMPHDAPPCPEAEPCARLREAREALRARDDFLSTAAHELRSPLNALGLQLTLLERLAVAGDPRLLDEIERARRNVSRYVRRATMLLDVSRINSGQVQVHRLPLKVGDVVNAVMDTHADEARFHHVRLSSRVDDDADLVGCWDPQMVEQMVSNLVSNALRYGAGSPVVVSAGLQAPDRAFFRVTDGGPGIPEAERARMFQRFERAVSQSGHRSGFGLGLWIVAQLAAAHHGSVMVDEAPGGGCATTIVLPLQPPEHPSTGESK</sequence>
<evidence type="ECO:0000256" key="2">
    <source>
        <dbReference type="ARBA" id="ARBA00012438"/>
    </source>
</evidence>
<keyword evidence="3" id="KW-0597">Phosphoprotein</keyword>
<dbReference type="EC" id="2.7.13.3" evidence="2"/>
<organism evidence="7 8">
    <name type="scientific">Ramlibacter aurantiacus</name>
    <dbReference type="NCBI Taxonomy" id="2801330"/>
    <lineage>
        <taxon>Bacteria</taxon>
        <taxon>Pseudomonadati</taxon>
        <taxon>Pseudomonadota</taxon>
        <taxon>Betaproteobacteria</taxon>
        <taxon>Burkholderiales</taxon>
        <taxon>Comamonadaceae</taxon>
        <taxon>Ramlibacter</taxon>
    </lineage>
</organism>
<dbReference type="Pfam" id="PF02518">
    <property type="entry name" value="HATPase_c"/>
    <property type="match status" value="1"/>
</dbReference>
<dbReference type="SMART" id="SM00387">
    <property type="entry name" value="HATPase_c"/>
    <property type="match status" value="1"/>
</dbReference>
<evidence type="ECO:0000259" key="6">
    <source>
        <dbReference type="PROSITE" id="PS50109"/>
    </source>
</evidence>
<dbReference type="Pfam" id="PF00512">
    <property type="entry name" value="HisKA"/>
    <property type="match status" value="1"/>
</dbReference>
<dbReference type="Proteomes" id="UP000613011">
    <property type="component" value="Unassembled WGS sequence"/>
</dbReference>
<accession>A0A937D852</accession>
<dbReference type="SUPFAM" id="SSF55874">
    <property type="entry name" value="ATPase domain of HSP90 chaperone/DNA topoisomerase II/histidine kinase"/>
    <property type="match status" value="1"/>
</dbReference>
<dbReference type="RefSeq" id="WP_201684754.1">
    <property type="nucleotide sequence ID" value="NZ_JAEQNA010000005.1"/>
</dbReference>
<dbReference type="InterPro" id="IPR036890">
    <property type="entry name" value="HATPase_C_sf"/>
</dbReference>
<dbReference type="CDD" id="cd00082">
    <property type="entry name" value="HisKA"/>
    <property type="match status" value="1"/>
</dbReference>
<dbReference type="CDD" id="cd00075">
    <property type="entry name" value="HATPase"/>
    <property type="match status" value="1"/>
</dbReference>
<dbReference type="Gene3D" id="3.30.565.10">
    <property type="entry name" value="Histidine kinase-like ATPase, C-terminal domain"/>
    <property type="match status" value="1"/>
</dbReference>
<dbReference type="InterPro" id="IPR005467">
    <property type="entry name" value="His_kinase_dom"/>
</dbReference>
<keyword evidence="4" id="KW-0808">Transferase</keyword>
<protein>
    <recommendedName>
        <fullName evidence="2">histidine kinase</fullName>
        <ecNumber evidence="2">2.7.13.3</ecNumber>
    </recommendedName>
</protein>
<dbReference type="PRINTS" id="PR00344">
    <property type="entry name" value="BCTRLSENSOR"/>
</dbReference>
<dbReference type="PROSITE" id="PS50109">
    <property type="entry name" value="HIS_KIN"/>
    <property type="match status" value="1"/>
</dbReference>
<comment type="caution">
    <text evidence="7">The sequence shown here is derived from an EMBL/GenBank/DDBJ whole genome shotgun (WGS) entry which is preliminary data.</text>
</comment>
<dbReference type="SUPFAM" id="SSF47384">
    <property type="entry name" value="Homodimeric domain of signal transducing histidine kinase"/>
    <property type="match status" value="1"/>
</dbReference>
<evidence type="ECO:0000313" key="8">
    <source>
        <dbReference type="Proteomes" id="UP000613011"/>
    </source>
</evidence>
<evidence type="ECO:0000256" key="1">
    <source>
        <dbReference type="ARBA" id="ARBA00000085"/>
    </source>
</evidence>
<dbReference type="GO" id="GO:0000155">
    <property type="term" value="F:phosphorelay sensor kinase activity"/>
    <property type="evidence" value="ECO:0007669"/>
    <property type="project" value="InterPro"/>
</dbReference>
<evidence type="ECO:0000256" key="3">
    <source>
        <dbReference type="ARBA" id="ARBA00022553"/>
    </source>
</evidence>
<reference evidence="7" key="1">
    <citation type="submission" date="2021-01" db="EMBL/GenBank/DDBJ databases">
        <title>Ramlibacter sp. strain AW1 16S ribosomal RNA gene Genome sequencing and assembly.</title>
        <authorList>
            <person name="Kang M."/>
        </authorList>
    </citation>
    <scope>NUCLEOTIDE SEQUENCE</scope>
    <source>
        <strain evidence="7">AW1</strain>
    </source>
</reference>
<dbReference type="InterPro" id="IPR004358">
    <property type="entry name" value="Sig_transdc_His_kin-like_C"/>
</dbReference>
<keyword evidence="5 7" id="KW-0418">Kinase</keyword>
<evidence type="ECO:0000256" key="4">
    <source>
        <dbReference type="ARBA" id="ARBA00022679"/>
    </source>
</evidence>
<dbReference type="InterPro" id="IPR003661">
    <property type="entry name" value="HisK_dim/P_dom"/>
</dbReference>
<comment type="catalytic activity">
    <reaction evidence="1">
        <text>ATP + protein L-histidine = ADP + protein N-phospho-L-histidine.</text>
        <dbReference type="EC" id="2.7.13.3"/>
    </reaction>
</comment>
<gene>
    <name evidence="7" type="ORF">JI739_15115</name>
</gene>
<dbReference type="PANTHER" id="PTHR43047:SF72">
    <property type="entry name" value="OSMOSENSING HISTIDINE PROTEIN KINASE SLN1"/>
    <property type="match status" value="1"/>
</dbReference>
<dbReference type="AlphaFoldDB" id="A0A937D852"/>
<evidence type="ECO:0000256" key="5">
    <source>
        <dbReference type="ARBA" id="ARBA00022777"/>
    </source>
</evidence>
<feature type="domain" description="Histidine kinase" evidence="6">
    <location>
        <begin position="37"/>
        <end position="255"/>
    </location>
</feature>
<dbReference type="GO" id="GO:0009927">
    <property type="term" value="F:histidine phosphotransfer kinase activity"/>
    <property type="evidence" value="ECO:0007669"/>
    <property type="project" value="TreeGrafter"/>
</dbReference>
<dbReference type="PANTHER" id="PTHR43047">
    <property type="entry name" value="TWO-COMPONENT HISTIDINE PROTEIN KINASE"/>
    <property type="match status" value="1"/>
</dbReference>
<dbReference type="Gene3D" id="1.10.287.130">
    <property type="match status" value="1"/>
</dbReference>
<dbReference type="SMART" id="SM00388">
    <property type="entry name" value="HisKA"/>
    <property type="match status" value="1"/>
</dbReference>
<proteinExistence type="predicted"/>